<dbReference type="AlphaFoldDB" id="A0AAU6Q8L0"/>
<proteinExistence type="predicted"/>
<accession>A0AAU6Q8L0</accession>
<dbReference type="EMBL" id="CP149785">
    <property type="protein sequence ID" value="WYF46762.1"/>
    <property type="molecule type" value="Genomic_DNA"/>
</dbReference>
<gene>
    <name evidence="1" type="ORF">WDJ50_18535</name>
</gene>
<geneLocation type="plasmid" evidence="1">
    <name>p2</name>
</geneLocation>
<reference evidence="1" key="1">
    <citation type="submission" date="2024-03" db="EMBL/GenBank/DDBJ databases">
        <title>Deinococcus weizhi sp. nov., isolated from human skin.</title>
        <authorList>
            <person name="Wei Z."/>
            <person name="Tian F."/>
            <person name="Yang C."/>
            <person name="Xin L.T."/>
            <person name="Wen Z.J."/>
            <person name="Lan K.C."/>
            <person name="Yu L."/>
            <person name="Zhe W."/>
            <person name="Dan F.D."/>
            <person name="Jun W."/>
            <person name="Rui Z."/>
            <person name="Yong X.J."/>
            <person name="Ting Y."/>
            <person name="Wei X."/>
            <person name="Xu Z.G."/>
            <person name="Xin Z."/>
            <person name="Dong F.G."/>
            <person name="Ni X.M."/>
            <person name="Zheng M.G."/>
            <person name="Chun Y."/>
            <person name="Qian W.X."/>
        </authorList>
    </citation>
    <scope>NUCLEOTIDE SEQUENCE</scope>
    <source>
        <strain evidence="1">VB142</strain>
        <plasmid evidence="1">p2</plasmid>
    </source>
</reference>
<keyword evidence="1" id="KW-0614">Plasmid</keyword>
<name>A0AAU6Q8L0_9DEIO</name>
<protein>
    <submittedName>
        <fullName evidence="1">Uncharacterized protein</fullName>
    </submittedName>
</protein>
<organism evidence="1">
    <name type="scientific">Deinococcus sp. VB142</name>
    <dbReference type="NCBI Taxonomy" id="3112952"/>
    <lineage>
        <taxon>Bacteria</taxon>
        <taxon>Thermotogati</taxon>
        <taxon>Deinococcota</taxon>
        <taxon>Deinococci</taxon>
        <taxon>Deinococcales</taxon>
        <taxon>Deinococcaceae</taxon>
        <taxon>Deinococcus</taxon>
    </lineage>
</organism>
<sequence length="49" mass="5642">MKTLWSRLSTHARAIGLTAALLWATFLIFSLVTHWPVQCFGQVCLWRLP</sequence>
<dbReference type="RefSeq" id="WP_339098271.1">
    <property type="nucleotide sequence ID" value="NZ_CP149785.1"/>
</dbReference>
<evidence type="ECO:0000313" key="1">
    <source>
        <dbReference type="EMBL" id="WYF46762.1"/>
    </source>
</evidence>